<keyword evidence="1" id="KW-0732">Signal</keyword>
<proteinExistence type="predicted"/>
<feature type="chain" id="PRO_5024382204" description="Serine aminopeptidase S33 domain-containing protein" evidence="1">
    <location>
        <begin position="26"/>
        <end position="327"/>
    </location>
</feature>
<evidence type="ECO:0000313" key="4">
    <source>
        <dbReference type="Proteomes" id="UP000324282"/>
    </source>
</evidence>
<sequence>MVYFLSMRFFLLLALLAMFAPLVQAQTWVNQRMTVQVPDGHLHGSLLLPKTDAPLPVALLIAGSGPTDRDGNNPLGHNDSLKRLAQALAKRGIASVRYDKRGVGQSQPVAPDESQLKVEDYVDDAVAWSRLLQADPRFSSLVLIGHSEGALIASLAEPTVKPAALISLAGSGRPIDALLREQLQGRLPPALLASAYYLIDELNAGRIYKQVPEPLQVLFRLSVQPYLISLFQEDPTAAFANTTAPALIIQGSHDIQVSSKDAQALKQARADAELALIKGMGHVLRITPQDSAGQVASYNSPELPIAHELTEQISRFLTEHGVLPASS</sequence>
<dbReference type="AlphaFoldDB" id="A0A5S5BG63"/>
<dbReference type="PANTHER" id="PTHR43265:SF1">
    <property type="entry name" value="ESTERASE ESTD"/>
    <property type="match status" value="1"/>
</dbReference>
<feature type="domain" description="Serine aminopeptidase S33" evidence="2">
    <location>
        <begin position="77"/>
        <end position="284"/>
    </location>
</feature>
<dbReference type="EMBL" id="VNHQ01000011">
    <property type="protein sequence ID" value="TYP66065.1"/>
    <property type="molecule type" value="Genomic_DNA"/>
</dbReference>
<evidence type="ECO:0000259" key="2">
    <source>
        <dbReference type="Pfam" id="PF12146"/>
    </source>
</evidence>
<dbReference type="InterPro" id="IPR029058">
    <property type="entry name" value="AB_hydrolase_fold"/>
</dbReference>
<organism evidence="3 4">
    <name type="scientific">Stutzerimonas stutzeri</name>
    <name type="common">Pseudomonas stutzeri</name>
    <dbReference type="NCBI Taxonomy" id="316"/>
    <lineage>
        <taxon>Bacteria</taxon>
        <taxon>Pseudomonadati</taxon>
        <taxon>Pseudomonadota</taxon>
        <taxon>Gammaproteobacteria</taxon>
        <taxon>Pseudomonadales</taxon>
        <taxon>Pseudomonadaceae</taxon>
        <taxon>Stutzerimonas</taxon>
    </lineage>
</organism>
<dbReference type="Proteomes" id="UP000324282">
    <property type="component" value="Unassembled WGS sequence"/>
</dbReference>
<comment type="caution">
    <text evidence="3">The sequence shown here is derived from an EMBL/GenBank/DDBJ whole genome shotgun (WGS) entry which is preliminary data.</text>
</comment>
<accession>A0A5S5BG63</accession>
<reference evidence="3 4" key="1">
    <citation type="submission" date="2019-07" db="EMBL/GenBank/DDBJ databases">
        <title>Deep subsurface shale carbon reservoir microbial communities from Ohio and West Virginia, USA.</title>
        <authorList>
            <person name="Wrighton K."/>
        </authorList>
    </citation>
    <scope>NUCLEOTIDE SEQUENCE [LARGE SCALE GENOMIC DNA]</scope>
    <source>
        <strain evidence="3 4">NP_8Ht</strain>
    </source>
</reference>
<protein>
    <recommendedName>
        <fullName evidence="2">Serine aminopeptidase S33 domain-containing protein</fullName>
    </recommendedName>
</protein>
<gene>
    <name evidence="3" type="ORF">A9A72_12158</name>
</gene>
<feature type="signal peptide" evidence="1">
    <location>
        <begin position="1"/>
        <end position="25"/>
    </location>
</feature>
<dbReference type="Pfam" id="PF12146">
    <property type="entry name" value="Hydrolase_4"/>
    <property type="match status" value="1"/>
</dbReference>
<name>A0A5S5BG63_STUST</name>
<evidence type="ECO:0000256" key="1">
    <source>
        <dbReference type="SAM" id="SignalP"/>
    </source>
</evidence>
<dbReference type="InterPro" id="IPR053145">
    <property type="entry name" value="AB_hydrolase_Est10"/>
</dbReference>
<dbReference type="GO" id="GO:0052689">
    <property type="term" value="F:carboxylic ester hydrolase activity"/>
    <property type="evidence" value="ECO:0007669"/>
    <property type="project" value="TreeGrafter"/>
</dbReference>
<dbReference type="PANTHER" id="PTHR43265">
    <property type="entry name" value="ESTERASE ESTD"/>
    <property type="match status" value="1"/>
</dbReference>
<evidence type="ECO:0000313" key="3">
    <source>
        <dbReference type="EMBL" id="TYP66065.1"/>
    </source>
</evidence>
<dbReference type="Gene3D" id="3.40.50.1820">
    <property type="entry name" value="alpha/beta hydrolase"/>
    <property type="match status" value="1"/>
</dbReference>
<dbReference type="InterPro" id="IPR022742">
    <property type="entry name" value="Hydrolase_4"/>
</dbReference>
<dbReference type="SUPFAM" id="SSF53474">
    <property type="entry name" value="alpha/beta-Hydrolases"/>
    <property type="match status" value="1"/>
</dbReference>